<dbReference type="EMBL" id="KK107293">
    <property type="protein sequence ID" value="EZA53266.1"/>
    <property type="molecule type" value="Genomic_DNA"/>
</dbReference>
<evidence type="ECO:0000313" key="2">
    <source>
        <dbReference type="Proteomes" id="UP000053097"/>
    </source>
</evidence>
<organism evidence="1 2">
    <name type="scientific">Ooceraea biroi</name>
    <name type="common">Clonal raider ant</name>
    <name type="synonym">Cerapachys biroi</name>
    <dbReference type="NCBI Taxonomy" id="2015173"/>
    <lineage>
        <taxon>Eukaryota</taxon>
        <taxon>Metazoa</taxon>
        <taxon>Ecdysozoa</taxon>
        <taxon>Arthropoda</taxon>
        <taxon>Hexapoda</taxon>
        <taxon>Insecta</taxon>
        <taxon>Pterygota</taxon>
        <taxon>Neoptera</taxon>
        <taxon>Endopterygota</taxon>
        <taxon>Hymenoptera</taxon>
        <taxon>Apocrita</taxon>
        <taxon>Aculeata</taxon>
        <taxon>Formicoidea</taxon>
        <taxon>Formicidae</taxon>
        <taxon>Dorylinae</taxon>
        <taxon>Ooceraea</taxon>
    </lineage>
</organism>
<proteinExistence type="predicted"/>
<dbReference type="AlphaFoldDB" id="A0A026WC68"/>
<reference evidence="1 2" key="1">
    <citation type="journal article" date="2014" name="Curr. Biol.">
        <title>The genome of the clonal raider ant Cerapachys biroi.</title>
        <authorList>
            <person name="Oxley P.R."/>
            <person name="Ji L."/>
            <person name="Fetter-Pruneda I."/>
            <person name="McKenzie S.K."/>
            <person name="Li C."/>
            <person name="Hu H."/>
            <person name="Zhang G."/>
            <person name="Kronauer D.J."/>
        </authorList>
    </citation>
    <scope>NUCLEOTIDE SEQUENCE [LARGE SCALE GENOMIC DNA]</scope>
</reference>
<protein>
    <submittedName>
        <fullName evidence="1">Uncharacterized protein</fullName>
    </submittedName>
</protein>
<keyword evidence="2" id="KW-1185">Reference proteome</keyword>
<dbReference type="Proteomes" id="UP000053097">
    <property type="component" value="Unassembled WGS sequence"/>
</dbReference>
<accession>A0A026WC68</accession>
<sequence>MGVCLKLGGTEGCNRPEYEYEVYPNAPHCLRRKRLRRSHALIWVESPAALYRL</sequence>
<evidence type="ECO:0000313" key="1">
    <source>
        <dbReference type="EMBL" id="EZA53266.1"/>
    </source>
</evidence>
<gene>
    <name evidence="1" type="ORF">X777_06345</name>
</gene>
<name>A0A026WC68_OOCBI</name>